<protein>
    <submittedName>
        <fullName evidence="1">Formin-binding protein</fullName>
    </submittedName>
</protein>
<dbReference type="EMBL" id="JAMZIH010004259">
    <property type="protein sequence ID" value="KAJ1676354.1"/>
    <property type="molecule type" value="Genomic_DNA"/>
</dbReference>
<dbReference type="Proteomes" id="UP001145114">
    <property type="component" value="Unassembled WGS sequence"/>
</dbReference>
<evidence type="ECO:0000313" key="1">
    <source>
        <dbReference type="EMBL" id="KAJ1676354.1"/>
    </source>
</evidence>
<gene>
    <name evidence="1" type="primary">HOF1_2</name>
    <name evidence="1" type="ORF">EV182_008362</name>
</gene>
<evidence type="ECO:0000313" key="2">
    <source>
        <dbReference type="Proteomes" id="UP001145114"/>
    </source>
</evidence>
<keyword evidence="2" id="KW-1185">Reference proteome</keyword>
<proteinExistence type="predicted"/>
<reference evidence="1" key="1">
    <citation type="submission" date="2022-06" db="EMBL/GenBank/DDBJ databases">
        <title>Phylogenomic reconstructions and comparative analyses of Kickxellomycotina fungi.</title>
        <authorList>
            <person name="Reynolds N.K."/>
            <person name="Stajich J.E."/>
            <person name="Barry K."/>
            <person name="Grigoriev I.V."/>
            <person name="Crous P."/>
            <person name="Smith M.E."/>
        </authorList>
    </citation>
    <scope>NUCLEOTIDE SEQUENCE</scope>
    <source>
        <strain evidence="1">RSA 2271</strain>
    </source>
</reference>
<accession>A0ACC1HPR3</accession>
<sequence>MTPAGRPPTQQVMHPASYGQPTATPPRYAPSPTPSHTIKTMRTQTTSGSSNRTEDTRPVLFYVRALHDYNAEQPEEISLRERMVISVLETHLDGWWEGEITDSTTGELKRGLFPSNFTEPLEY</sequence>
<comment type="caution">
    <text evidence="1">The sequence shown here is derived from an EMBL/GenBank/DDBJ whole genome shotgun (WGS) entry which is preliminary data.</text>
</comment>
<organism evidence="1 2">
    <name type="scientific">Spiromyces aspiralis</name>
    <dbReference type="NCBI Taxonomy" id="68401"/>
    <lineage>
        <taxon>Eukaryota</taxon>
        <taxon>Fungi</taxon>
        <taxon>Fungi incertae sedis</taxon>
        <taxon>Zoopagomycota</taxon>
        <taxon>Kickxellomycotina</taxon>
        <taxon>Kickxellomycetes</taxon>
        <taxon>Kickxellales</taxon>
        <taxon>Kickxellaceae</taxon>
        <taxon>Spiromyces</taxon>
    </lineage>
</organism>
<name>A0ACC1HPR3_9FUNG</name>